<reference evidence="5" key="2">
    <citation type="submission" date="2022-10" db="EMBL/GenBank/DDBJ databases">
        <authorList>
            <consortium name="ENA_rothamsted_submissions"/>
            <consortium name="culmorum"/>
            <person name="King R."/>
        </authorList>
    </citation>
    <scope>NUCLEOTIDE SEQUENCE</scope>
</reference>
<dbReference type="Gene3D" id="1.10.238.20">
    <property type="entry name" value="Pheromone/general odorant binding protein domain"/>
    <property type="match status" value="1"/>
</dbReference>
<dbReference type="OrthoDB" id="6595846at2759"/>
<evidence type="ECO:0000256" key="4">
    <source>
        <dbReference type="SAM" id="SignalP"/>
    </source>
</evidence>
<evidence type="ECO:0000256" key="1">
    <source>
        <dbReference type="ARBA" id="ARBA00004613"/>
    </source>
</evidence>
<evidence type="ECO:0000313" key="5">
    <source>
        <dbReference type="EMBL" id="CAG9805110.1"/>
    </source>
</evidence>
<keyword evidence="6" id="KW-1185">Reference proteome</keyword>
<evidence type="ECO:0000256" key="2">
    <source>
        <dbReference type="ARBA" id="ARBA00008098"/>
    </source>
</evidence>
<evidence type="ECO:0000256" key="3">
    <source>
        <dbReference type="ARBA" id="ARBA00022525"/>
    </source>
</evidence>
<organism evidence="5 6">
    <name type="scientific">Chironomus riparius</name>
    <dbReference type="NCBI Taxonomy" id="315576"/>
    <lineage>
        <taxon>Eukaryota</taxon>
        <taxon>Metazoa</taxon>
        <taxon>Ecdysozoa</taxon>
        <taxon>Arthropoda</taxon>
        <taxon>Hexapoda</taxon>
        <taxon>Insecta</taxon>
        <taxon>Pterygota</taxon>
        <taxon>Neoptera</taxon>
        <taxon>Endopterygota</taxon>
        <taxon>Diptera</taxon>
        <taxon>Nematocera</taxon>
        <taxon>Chironomoidea</taxon>
        <taxon>Chironomidae</taxon>
        <taxon>Chironominae</taxon>
        <taxon>Chironomus</taxon>
    </lineage>
</organism>
<dbReference type="EMBL" id="OU895878">
    <property type="protein sequence ID" value="CAG9805110.1"/>
    <property type="molecule type" value="Genomic_DNA"/>
</dbReference>
<dbReference type="Proteomes" id="UP001153620">
    <property type="component" value="Chromosome 2"/>
</dbReference>
<gene>
    <name evidence="5" type="ORF">CHIRRI_LOCUS7987</name>
</gene>
<feature type="signal peptide" evidence="4">
    <location>
        <begin position="1"/>
        <end position="20"/>
    </location>
</feature>
<evidence type="ECO:0000313" key="6">
    <source>
        <dbReference type="Proteomes" id="UP001153620"/>
    </source>
</evidence>
<dbReference type="InterPro" id="IPR006170">
    <property type="entry name" value="PBP/GOBP"/>
</dbReference>
<dbReference type="GO" id="GO:0005549">
    <property type="term" value="F:odorant binding"/>
    <property type="evidence" value="ECO:0007669"/>
    <property type="project" value="InterPro"/>
</dbReference>
<keyword evidence="3" id="KW-0964">Secreted</keyword>
<keyword evidence="4" id="KW-0732">Signal</keyword>
<comment type="similarity">
    <text evidence="2">Belongs to the PBP/GOBP family.</text>
</comment>
<reference evidence="5" key="1">
    <citation type="submission" date="2022-01" db="EMBL/GenBank/DDBJ databases">
        <authorList>
            <person name="King R."/>
        </authorList>
    </citation>
    <scope>NUCLEOTIDE SEQUENCE</scope>
</reference>
<dbReference type="SUPFAM" id="SSF47565">
    <property type="entry name" value="Insect pheromone/odorant-binding proteins"/>
    <property type="match status" value="1"/>
</dbReference>
<protein>
    <submittedName>
        <fullName evidence="5">Uncharacterized protein</fullName>
    </submittedName>
</protein>
<dbReference type="InterPro" id="IPR036728">
    <property type="entry name" value="PBP_GOBP_sf"/>
</dbReference>
<sequence>MSTVNSILILPIFFAVLILANEIKYKAIFDSCITSESATIKDLETIFSGVLPETRSEKCVAACLSERFGAMVDNQLSYDGLKKNLIEQTNNETKALDIADQMFERCGNITDTDRCEAASKIHTCLYELSHLC</sequence>
<comment type="subcellular location">
    <subcellularLocation>
        <location evidence="1">Secreted</location>
    </subcellularLocation>
</comment>
<feature type="chain" id="PRO_5040318286" evidence="4">
    <location>
        <begin position="21"/>
        <end position="132"/>
    </location>
</feature>
<proteinExistence type="inferred from homology"/>
<dbReference type="CDD" id="cd23992">
    <property type="entry name" value="PBP_GOBP"/>
    <property type="match status" value="1"/>
</dbReference>
<accession>A0A9N9WTA9</accession>
<name>A0A9N9WTA9_9DIPT</name>
<dbReference type="AlphaFoldDB" id="A0A9N9WTA9"/>
<dbReference type="GO" id="GO:0005576">
    <property type="term" value="C:extracellular region"/>
    <property type="evidence" value="ECO:0007669"/>
    <property type="project" value="UniProtKB-SubCell"/>
</dbReference>
<dbReference type="Pfam" id="PF01395">
    <property type="entry name" value="PBP_GOBP"/>
    <property type="match status" value="1"/>
</dbReference>